<name>A0A8X6VWB3_TRICX</name>
<accession>A0A8X6VWB3</accession>
<gene>
    <name evidence="1" type="ORF">TNCV_1039521</name>
</gene>
<dbReference type="Proteomes" id="UP000887159">
    <property type="component" value="Unassembled WGS sequence"/>
</dbReference>
<keyword evidence="2" id="KW-1185">Reference proteome</keyword>
<evidence type="ECO:0000313" key="2">
    <source>
        <dbReference type="Proteomes" id="UP000887159"/>
    </source>
</evidence>
<protein>
    <submittedName>
        <fullName evidence="1">Uncharacterized protein</fullName>
    </submittedName>
</protein>
<comment type="caution">
    <text evidence="1">The sequence shown here is derived from an EMBL/GenBank/DDBJ whole genome shotgun (WGS) entry which is preliminary data.</text>
</comment>
<organism evidence="1 2">
    <name type="scientific">Trichonephila clavipes</name>
    <name type="common">Golden silk orbweaver</name>
    <name type="synonym">Nephila clavipes</name>
    <dbReference type="NCBI Taxonomy" id="2585209"/>
    <lineage>
        <taxon>Eukaryota</taxon>
        <taxon>Metazoa</taxon>
        <taxon>Ecdysozoa</taxon>
        <taxon>Arthropoda</taxon>
        <taxon>Chelicerata</taxon>
        <taxon>Arachnida</taxon>
        <taxon>Araneae</taxon>
        <taxon>Araneomorphae</taxon>
        <taxon>Entelegynae</taxon>
        <taxon>Araneoidea</taxon>
        <taxon>Nephilidae</taxon>
        <taxon>Trichonephila</taxon>
    </lineage>
</organism>
<evidence type="ECO:0000313" key="1">
    <source>
        <dbReference type="EMBL" id="GFY23653.1"/>
    </source>
</evidence>
<proteinExistence type="predicted"/>
<dbReference type="EMBL" id="BMAU01021364">
    <property type="protein sequence ID" value="GFY23653.1"/>
    <property type="molecule type" value="Genomic_DNA"/>
</dbReference>
<sequence>MYERKRRGEVLTQQIRNGRKDEVFIENVVDKLSVNISVTSLNHSMAFGDGPRNLELWSSDEDDIRARTPSNFCIIPMGGRLSFDR</sequence>
<reference evidence="1" key="1">
    <citation type="submission" date="2020-08" db="EMBL/GenBank/DDBJ databases">
        <title>Multicomponent nature underlies the extraordinary mechanical properties of spider dragline silk.</title>
        <authorList>
            <person name="Kono N."/>
            <person name="Nakamura H."/>
            <person name="Mori M."/>
            <person name="Yoshida Y."/>
            <person name="Ohtoshi R."/>
            <person name="Malay A.D."/>
            <person name="Moran D.A.P."/>
            <person name="Tomita M."/>
            <person name="Numata K."/>
            <person name="Arakawa K."/>
        </authorList>
    </citation>
    <scope>NUCLEOTIDE SEQUENCE</scope>
</reference>
<dbReference type="AlphaFoldDB" id="A0A8X6VWB3"/>